<name>A0A918KSE1_9GAMM</name>
<dbReference type="InterPro" id="IPR050330">
    <property type="entry name" value="Bact_OuterMem_StrucFunc"/>
</dbReference>
<dbReference type="Proteomes" id="UP000626148">
    <property type="component" value="Unassembled WGS sequence"/>
</dbReference>
<feature type="domain" description="OmpA-like" evidence="4">
    <location>
        <begin position="218"/>
        <end position="342"/>
    </location>
</feature>
<organism evidence="5 6">
    <name type="scientific">Saccharospirillum salsuginis</name>
    <dbReference type="NCBI Taxonomy" id="418750"/>
    <lineage>
        <taxon>Bacteria</taxon>
        <taxon>Pseudomonadati</taxon>
        <taxon>Pseudomonadota</taxon>
        <taxon>Gammaproteobacteria</taxon>
        <taxon>Oceanospirillales</taxon>
        <taxon>Saccharospirillaceae</taxon>
        <taxon>Saccharospirillum</taxon>
    </lineage>
</organism>
<dbReference type="PROSITE" id="PS51123">
    <property type="entry name" value="OMPA_2"/>
    <property type="match status" value="1"/>
</dbReference>
<dbReference type="SUPFAM" id="SSF58100">
    <property type="entry name" value="Bacterial hemolysins"/>
    <property type="match status" value="1"/>
</dbReference>
<reference evidence="5" key="1">
    <citation type="journal article" date="2014" name="Int. J. Syst. Evol. Microbiol.">
        <title>Complete genome sequence of Corynebacterium casei LMG S-19264T (=DSM 44701T), isolated from a smear-ripened cheese.</title>
        <authorList>
            <consortium name="US DOE Joint Genome Institute (JGI-PGF)"/>
            <person name="Walter F."/>
            <person name="Albersmeier A."/>
            <person name="Kalinowski J."/>
            <person name="Ruckert C."/>
        </authorList>
    </citation>
    <scope>NUCLEOTIDE SEQUENCE</scope>
    <source>
        <strain evidence="5">KCTC 22169</strain>
    </source>
</reference>
<proteinExistence type="predicted"/>
<gene>
    <name evidence="5" type="ORF">GCM10007392_46850</name>
</gene>
<dbReference type="Gene3D" id="1.10.287.1490">
    <property type="match status" value="1"/>
</dbReference>
<dbReference type="EMBL" id="BMXR01000018">
    <property type="protein sequence ID" value="GGX74105.1"/>
    <property type="molecule type" value="Genomic_DNA"/>
</dbReference>
<accession>A0A918KSE1</accession>
<dbReference type="PANTHER" id="PTHR30329">
    <property type="entry name" value="STATOR ELEMENT OF FLAGELLAR MOTOR COMPLEX"/>
    <property type="match status" value="1"/>
</dbReference>
<dbReference type="InterPro" id="IPR036737">
    <property type="entry name" value="OmpA-like_sf"/>
</dbReference>
<dbReference type="GO" id="GO:0016020">
    <property type="term" value="C:membrane"/>
    <property type="evidence" value="ECO:0007669"/>
    <property type="project" value="UniProtKB-UniRule"/>
</dbReference>
<dbReference type="AlphaFoldDB" id="A0A918KSE1"/>
<dbReference type="InterPro" id="IPR006665">
    <property type="entry name" value="OmpA-like"/>
</dbReference>
<feature type="coiled-coil region" evidence="2">
    <location>
        <begin position="31"/>
        <end position="215"/>
    </location>
</feature>
<evidence type="ECO:0000256" key="2">
    <source>
        <dbReference type="SAM" id="Coils"/>
    </source>
</evidence>
<evidence type="ECO:0000313" key="5">
    <source>
        <dbReference type="EMBL" id="GGX74105.1"/>
    </source>
</evidence>
<evidence type="ECO:0000313" key="6">
    <source>
        <dbReference type="Proteomes" id="UP000626148"/>
    </source>
</evidence>
<comment type="caution">
    <text evidence="5">The sequence shown here is derived from an EMBL/GenBank/DDBJ whole genome shotgun (WGS) entry which is preliminary data.</text>
</comment>
<dbReference type="RefSeq" id="WP_189613408.1">
    <property type="nucleotide sequence ID" value="NZ_BMXR01000018.1"/>
</dbReference>
<sequence>MTATRQPFPLILSATLAFLLAIGTGLFWLDNERLTEDLATATEEVERLKADNDRLQNRLSQLEERTRSLRTSLDTFNEQQGSLAEVAEELRTELASVTADYQRLVETQQNTQARLEAARERLKRMGELEDTKDTLREERDRLATRLERAESQNAALRQQLNLYATNIEAAQTALRNQKNQVDTLENRLNREQAALTELQQQLDALGDEKQALIQQLDNGTTVIKLPERILFETGSAVLNERAETALAEVARAIDSFPDYTIAVLGHSDSRPVVSEVKETYPTNWELSSARASAAVRELIDYGVAPDRLKATGLADTRPLVPEVDAESRRENRRIEVVLEPPLFTRELSELNS</sequence>
<dbReference type="PANTHER" id="PTHR30329:SF21">
    <property type="entry name" value="LIPOPROTEIN YIAD-RELATED"/>
    <property type="match status" value="1"/>
</dbReference>
<protein>
    <recommendedName>
        <fullName evidence="4">OmpA-like domain-containing protein</fullName>
    </recommendedName>
</protein>
<keyword evidence="6" id="KW-1185">Reference proteome</keyword>
<reference evidence="5" key="2">
    <citation type="submission" date="2020-09" db="EMBL/GenBank/DDBJ databases">
        <authorList>
            <person name="Sun Q."/>
            <person name="Kim S."/>
        </authorList>
    </citation>
    <scope>NUCLEOTIDE SEQUENCE</scope>
    <source>
        <strain evidence="5">KCTC 22169</strain>
    </source>
</reference>
<dbReference type="SUPFAM" id="SSF103088">
    <property type="entry name" value="OmpA-like"/>
    <property type="match status" value="1"/>
</dbReference>
<keyword evidence="1 3" id="KW-0472">Membrane</keyword>
<evidence type="ECO:0000256" key="3">
    <source>
        <dbReference type="SAM" id="Phobius"/>
    </source>
</evidence>
<dbReference type="CDD" id="cd07185">
    <property type="entry name" value="OmpA_C-like"/>
    <property type="match status" value="1"/>
</dbReference>
<keyword evidence="3" id="KW-0812">Transmembrane</keyword>
<dbReference type="Gene3D" id="3.30.1330.60">
    <property type="entry name" value="OmpA-like domain"/>
    <property type="match status" value="1"/>
</dbReference>
<keyword evidence="2" id="KW-0175">Coiled coil</keyword>
<keyword evidence="3" id="KW-1133">Transmembrane helix</keyword>
<evidence type="ECO:0000259" key="4">
    <source>
        <dbReference type="PROSITE" id="PS51123"/>
    </source>
</evidence>
<evidence type="ECO:0000256" key="1">
    <source>
        <dbReference type="PROSITE-ProRule" id="PRU00473"/>
    </source>
</evidence>
<feature type="transmembrane region" description="Helical" evidence="3">
    <location>
        <begin position="7"/>
        <end position="29"/>
    </location>
</feature>
<dbReference type="Pfam" id="PF00691">
    <property type="entry name" value="OmpA"/>
    <property type="match status" value="1"/>
</dbReference>